<feature type="domain" description="Amine oxidase" evidence="7">
    <location>
        <begin position="48"/>
        <end position="481"/>
    </location>
</feature>
<dbReference type="PRINTS" id="PR00757">
    <property type="entry name" value="AMINEOXDASEF"/>
</dbReference>
<dbReference type="InterPro" id="IPR050703">
    <property type="entry name" value="Flavin_MAO"/>
</dbReference>
<feature type="binding site" evidence="5">
    <location>
        <position position="276"/>
    </location>
    <ligand>
        <name>FAD</name>
        <dbReference type="ChEBI" id="CHEBI:57692"/>
    </ligand>
</feature>
<evidence type="ECO:0000259" key="7">
    <source>
        <dbReference type="Pfam" id="PF01593"/>
    </source>
</evidence>
<evidence type="ECO:0000256" key="3">
    <source>
        <dbReference type="ARBA" id="ARBA00023002"/>
    </source>
</evidence>
<gene>
    <name evidence="8" type="ORF">ZT3D7_G11239</name>
</gene>
<comment type="similarity">
    <text evidence="2 6">Belongs to the flavin monoamine oxidase family.</text>
</comment>
<keyword evidence="6" id="KW-0274">FAD</keyword>
<comment type="cofactor">
    <cofactor evidence="1 6">
        <name>FAD</name>
        <dbReference type="ChEBI" id="CHEBI:57692"/>
    </cofactor>
</comment>
<evidence type="ECO:0000256" key="4">
    <source>
        <dbReference type="ARBA" id="ARBA00048448"/>
    </source>
</evidence>
<dbReference type="AlphaFoldDB" id="A0A1X7S8R1"/>
<name>A0A1X7S8R1_ZYMT9</name>
<sequence length="499" mass="54941">MTSRDGYTWTPTSGLVAGVPSLGVITPPTNIVTSEAEYDVIVVGAGYCGLTAARNAAVEGLRVLLLEGRDRVGGRSWSSNIDGYPFEMGGTWVHWGQANTWREVVRYKMANDVEKSFDFSRGVRHFELNIGDQGSTMSHEDEDALLAAALNKFTNVDGSYGRDVIPLPYDTFHTPTATKLDDLSAQDRIHEIAGSLSPDERAALESFVLLCSGATLSTMSFLEFMHWWAICGYTYAGCMDMLITWKFKGGQSTFATKFFQEALATNRLAYAFNTPVQRIQDTGEKVRVTTRDGRQYHAARLISAIPLNVLGGVAFDPPLSAGKRAAIAKGHVNQCTKVHAEISNPDLRSWTGVTYPHNELMYAIGDGTTPAGNTHIVCFGGSNKHFDPETDIDATKRVVTSMFVQQKAEPEVERLVFHNWSKDEFAKGAWFFSAPGFLAKHLEHMRERHGNVLFANSDWAVGWRSFIDGAIEEGTRVALEVREELAMAAKVHTAATARP</sequence>
<dbReference type="Pfam" id="PF01593">
    <property type="entry name" value="Amino_oxidase"/>
    <property type="match status" value="1"/>
</dbReference>
<proteinExistence type="inferred from homology"/>
<dbReference type="PANTHER" id="PTHR43563">
    <property type="entry name" value="AMINE OXIDASE"/>
    <property type="match status" value="1"/>
</dbReference>
<dbReference type="STRING" id="1276538.A0A1X7S8R1"/>
<evidence type="ECO:0000256" key="2">
    <source>
        <dbReference type="ARBA" id="ARBA00005995"/>
    </source>
</evidence>
<accession>A0A1X7S8R1</accession>
<evidence type="ECO:0000313" key="8">
    <source>
        <dbReference type="EMBL" id="SMQ56084.1"/>
    </source>
</evidence>
<evidence type="ECO:0000256" key="1">
    <source>
        <dbReference type="ARBA" id="ARBA00001974"/>
    </source>
</evidence>
<organism evidence="8 9">
    <name type="scientific">Zymoseptoria tritici (strain ST99CH_3D7)</name>
    <dbReference type="NCBI Taxonomy" id="1276538"/>
    <lineage>
        <taxon>Eukaryota</taxon>
        <taxon>Fungi</taxon>
        <taxon>Dikarya</taxon>
        <taxon>Ascomycota</taxon>
        <taxon>Pezizomycotina</taxon>
        <taxon>Dothideomycetes</taxon>
        <taxon>Dothideomycetidae</taxon>
        <taxon>Mycosphaerellales</taxon>
        <taxon>Mycosphaerellaceae</taxon>
        <taxon>Zymoseptoria</taxon>
    </lineage>
</organism>
<dbReference type="Gene3D" id="3.50.50.60">
    <property type="entry name" value="FAD/NAD(P)-binding domain"/>
    <property type="match status" value="2"/>
</dbReference>
<evidence type="ECO:0000313" key="9">
    <source>
        <dbReference type="Proteomes" id="UP000215127"/>
    </source>
</evidence>
<dbReference type="GO" id="GO:0097621">
    <property type="term" value="F:monoamine oxidase activity"/>
    <property type="evidence" value="ECO:0007669"/>
    <property type="project" value="UniProtKB-EC"/>
</dbReference>
<dbReference type="EC" id="1.4.3.-" evidence="6"/>
<dbReference type="SUPFAM" id="SSF51905">
    <property type="entry name" value="FAD/NAD(P)-binding domain"/>
    <property type="match status" value="1"/>
</dbReference>
<comment type="catalytic activity">
    <reaction evidence="4">
        <text>a secondary aliphatic amine + O2 + H2O = a primary amine + an aldehyde + H2O2</text>
        <dbReference type="Rhea" id="RHEA:26414"/>
        <dbReference type="ChEBI" id="CHEBI:15377"/>
        <dbReference type="ChEBI" id="CHEBI:15379"/>
        <dbReference type="ChEBI" id="CHEBI:16240"/>
        <dbReference type="ChEBI" id="CHEBI:17478"/>
        <dbReference type="ChEBI" id="CHEBI:58855"/>
        <dbReference type="ChEBI" id="CHEBI:65296"/>
        <dbReference type="EC" id="1.4.3.4"/>
    </reaction>
</comment>
<keyword evidence="6" id="KW-0285">Flavoprotein</keyword>
<dbReference type="Proteomes" id="UP000215127">
    <property type="component" value="Chromosome 13"/>
</dbReference>
<reference evidence="8 9" key="1">
    <citation type="submission" date="2016-06" db="EMBL/GenBank/DDBJ databases">
        <authorList>
            <person name="Kjaerup R.B."/>
            <person name="Dalgaard T.S."/>
            <person name="Juul-Madsen H.R."/>
        </authorList>
    </citation>
    <scope>NUCLEOTIDE SEQUENCE [LARGE SCALE GENOMIC DNA]</scope>
</reference>
<dbReference type="InterPro" id="IPR001613">
    <property type="entry name" value="Flavin_amine_oxidase"/>
</dbReference>
<dbReference type="PANTHER" id="PTHR43563:SF1">
    <property type="entry name" value="AMINE OXIDASE [FLAVIN-CONTAINING] B"/>
    <property type="match status" value="1"/>
</dbReference>
<evidence type="ECO:0000256" key="6">
    <source>
        <dbReference type="RuleBase" id="RU362067"/>
    </source>
</evidence>
<dbReference type="InterPro" id="IPR036188">
    <property type="entry name" value="FAD/NAD-bd_sf"/>
</dbReference>
<evidence type="ECO:0000256" key="5">
    <source>
        <dbReference type="PIRSR" id="PIRSR601613-1"/>
    </source>
</evidence>
<dbReference type="InterPro" id="IPR002937">
    <property type="entry name" value="Amino_oxidase"/>
</dbReference>
<protein>
    <recommendedName>
        <fullName evidence="6">Amine oxidase</fullName>
        <ecNumber evidence="6">1.4.3.-</ecNumber>
    </recommendedName>
</protein>
<feature type="binding site" evidence="5">
    <location>
        <position position="379"/>
    </location>
    <ligand>
        <name>substrate</name>
    </ligand>
</feature>
<keyword evidence="3 6" id="KW-0560">Oxidoreductase</keyword>
<dbReference type="EMBL" id="LT853704">
    <property type="protein sequence ID" value="SMQ56084.1"/>
    <property type="molecule type" value="Genomic_DNA"/>
</dbReference>
<keyword evidence="9" id="KW-1185">Reference proteome</keyword>
<dbReference type="Gene3D" id="3.90.660.10">
    <property type="match status" value="2"/>
</dbReference>